<sequence>MNLPRLIRLKDAPAYSGIDRNKFNAEFRPYLVEIPLGKQAIAFDRLELDDLIDHYIACNGRRPKASILEDDVCLKYDGKTKCQDSDCGKMVSGTLKNAVKRPKTVGSVKAREHLAEQKLKMS</sequence>
<dbReference type="Proteomes" id="UP001465153">
    <property type="component" value="Unassembled WGS sequence"/>
</dbReference>
<keyword evidence="2" id="KW-1185">Reference proteome</keyword>
<dbReference type="EMBL" id="BAABWN010000006">
    <property type="protein sequence ID" value="GAA6168342.1"/>
    <property type="molecule type" value="Genomic_DNA"/>
</dbReference>
<reference evidence="1 2" key="1">
    <citation type="submission" date="2024-04" db="EMBL/GenBank/DDBJ databases">
        <title>Draft genome sequence of Sessilibacter corallicola NBRC 116591.</title>
        <authorList>
            <person name="Miyakawa T."/>
            <person name="Kusuya Y."/>
            <person name="Miura T."/>
        </authorList>
    </citation>
    <scope>NUCLEOTIDE SEQUENCE [LARGE SCALE GENOMIC DNA]</scope>
    <source>
        <strain evidence="1 2">KU-00831-HH</strain>
    </source>
</reference>
<accession>A0ABQ0A9L6</accession>
<protein>
    <submittedName>
        <fullName evidence="1">Uncharacterized protein</fullName>
    </submittedName>
</protein>
<name>A0ABQ0A9L6_9GAMM</name>
<organism evidence="1 2">
    <name type="scientific">Sessilibacter corallicola</name>
    <dbReference type="NCBI Taxonomy" id="2904075"/>
    <lineage>
        <taxon>Bacteria</taxon>
        <taxon>Pseudomonadati</taxon>
        <taxon>Pseudomonadota</taxon>
        <taxon>Gammaproteobacteria</taxon>
        <taxon>Cellvibrionales</taxon>
        <taxon>Cellvibrionaceae</taxon>
        <taxon>Sessilibacter</taxon>
    </lineage>
</organism>
<evidence type="ECO:0000313" key="1">
    <source>
        <dbReference type="EMBL" id="GAA6168342.1"/>
    </source>
</evidence>
<evidence type="ECO:0000313" key="2">
    <source>
        <dbReference type="Proteomes" id="UP001465153"/>
    </source>
</evidence>
<comment type="caution">
    <text evidence="1">The sequence shown here is derived from an EMBL/GenBank/DDBJ whole genome shotgun (WGS) entry which is preliminary data.</text>
</comment>
<proteinExistence type="predicted"/>
<gene>
    <name evidence="1" type="ORF">NBRC116591_21530</name>
</gene>